<dbReference type="Pfam" id="PF00078">
    <property type="entry name" value="RVT_1"/>
    <property type="match status" value="1"/>
</dbReference>
<evidence type="ECO:0000259" key="1">
    <source>
        <dbReference type="PROSITE" id="PS50878"/>
    </source>
</evidence>
<dbReference type="CDD" id="cd01650">
    <property type="entry name" value="RT_nLTR_like"/>
    <property type="match status" value="1"/>
</dbReference>
<sequence>MAGLYIISWNVRGLNSPIKRTRCLEFLHRKSVSIALIQESHLRSVDVHRFQNKQFKLVAHSCADTKTTGVLILVRRKLQISIDYTENLMNGRCVCALVEINNTKMLLASVYAPNIFNPSFFISLEKSLSKFPDIPLIIGGDFNSYLDPVMDRSSGGQSSHSISSLAFKTFIFNLNLVDLWRFRNNNLKDFSFYSARHHTYSRIYYICVSPSLINSIPHITMLPILISDHSPILCNITPSAFTPKFYRWRFNDSLLTNSEFMVQINQQIKEFVEINRSHCKNPQILWETCKCFIRGFCIAFSSKLKVFRTRRMSEIEQEVQTLEGQQKVQFTEQRSNTISALRGEYNSLSLHKAEFIVHRTRLKYYFQGDRPSQLLAWKLKQNEAKCSINSIKNNKGDIVTEPKQINQVFYDFYKSLYTSDNPVDLHKCKTFLNSITLPKLQLADIDFLEDSLTLEELKMAVKYLQKGKSPGSDGIPPELYLALWDTVGVLILDSINYALEHKTFHRDQKTALISLLLKDGKDPMECSSYRPISLICGDIKLYAKALALRLDKVMDKLIHFDQTGFIRGRLAADNVRRLFHILERAELFTEDWAVLSLDAEKAFDRLEWPYLWAVMKHLGFGPSFLSMIQILYETPLASVITGTCQSSSFPLQRGTRQGCPLSPLLFALSLEPLAQAIREHKSIYPIVVHGSKHSISLYADDILLFLSNVKISISHVLALFNEFK</sequence>
<reference evidence="2" key="1">
    <citation type="submission" date="2025-08" db="UniProtKB">
        <authorList>
            <consortium name="Ensembl"/>
        </authorList>
    </citation>
    <scope>IDENTIFICATION</scope>
</reference>
<dbReference type="InterPro" id="IPR005135">
    <property type="entry name" value="Endo/exonuclease/phosphatase"/>
</dbReference>
<evidence type="ECO:0000313" key="2">
    <source>
        <dbReference type="Ensembl" id="ENSCCRP00020060121.1"/>
    </source>
</evidence>
<proteinExistence type="predicted"/>
<dbReference type="Gene3D" id="3.60.10.10">
    <property type="entry name" value="Endonuclease/exonuclease/phosphatase"/>
    <property type="match status" value="1"/>
</dbReference>
<dbReference type="PROSITE" id="PS50878">
    <property type="entry name" value="RT_POL"/>
    <property type="match status" value="1"/>
</dbReference>
<dbReference type="Pfam" id="PF03372">
    <property type="entry name" value="Exo_endo_phos"/>
    <property type="match status" value="1"/>
</dbReference>
<dbReference type="Ensembl" id="ENSCCRT00020066224.1">
    <property type="protein sequence ID" value="ENSCCRP00020060121.1"/>
    <property type="gene ID" value="ENSCCRG00020028441.1"/>
</dbReference>
<organism evidence="2 3">
    <name type="scientific">Cyprinus carpio</name>
    <name type="common">Common carp</name>
    <dbReference type="NCBI Taxonomy" id="7962"/>
    <lineage>
        <taxon>Eukaryota</taxon>
        <taxon>Metazoa</taxon>
        <taxon>Chordata</taxon>
        <taxon>Craniata</taxon>
        <taxon>Vertebrata</taxon>
        <taxon>Euteleostomi</taxon>
        <taxon>Actinopterygii</taxon>
        <taxon>Neopterygii</taxon>
        <taxon>Teleostei</taxon>
        <taxon>Ostariophysi</taxon>
        <taxon>Cypriniformes</taxon>
        <taxon>Cyprinidae</taxon>
        <taxon>Cyprininae</taxon>
        <taxon>Cyprinus</taxon>
    </lineage>
</organism>
<dbReference type="AlphaFoldDB" id="A0A8C2HQF5"/>
<evidence type="ECO:0000313" key="3">
    <source>
        <dbReference type="Proteomes" id="UP000694701"/>
    </source>
</evidence>
<accession>A0A8C2HQF5</accession>
<protein>
    <recommendedName>
        <fullName evidence="1">Reverse transcriptase domain-containing protein</fullName>
    </recommendedName>
</protein>
<dbReference type="SUPFAM" id="SSF56219">
    <property type="entry name" value="DNase I-like"/>
    <property type="match status" value="1"/>
</dbReference>
<feature type="domain" description="Reverse transcriptase" evidence="1">
    <location>
        <begin position="497"/>
        <end position="724"/>
    </location>
</feature>
<dbReference type="InterPro" id="IPR000477">
    <property type="entry name" value="RT_dom"/>
</dbReference>
<dbReference type="SUPFAM" id="SSF56672">
    <property type="entry name" value="DNA/RNA polymerases"/>
    <property type="match status" value="1"/>
</dbReference>
<dbReference type="CDD" id="cd09076">
    <property type="entry name" value="L1-EN"/>
    <property type="match status" value="1"/>
</dbReference>
<dbReference type="PANTHER" id="PTHR19446">
    <property type="entry name" value="REVERSE TRANSCRIPTASES"/>
    <property type="match status" value="1"/>
</dbReference>
<dbReference type="Proteomes" id="UP000694701">
    <property type="component" value="Unplaced"/>
</dbReference>
<dbReference type="InterPro" id="IPR036691">
    <property type="entry name" value="Endo/exonu/phosph_ase_sf"/>
</dbReference>
<name>A0A8C2HQF5_CYPCA</name>
<dbReference type="GO" id="GO:0003824">
    <property type="term" value="F:catalytic activity"/>
    <property type="evidence" value="ECO:0007669"/>
    <property type="project" value="InterPro"/>
</dbReference>
<dbReference type="InterPro" id="IPR043502">
    <property type="entry name" value="DNA/RNA_pol_sf"/>
</dbReference>